<keyword evidence="3" id="KW-0732">Signal</keyword>
<dbReference type="GO" id="GO:0046872">
    <property type="term" value="F:metal ion binding"/>
    <property type="evidence" value="ECO:0007669"/>
    <property type="project" value="UniProtKB-KW"/>
</dbReference>
<evidence type="ECO:0000259" key="4">
    <source>
        <dbReference type="Pfam" id="PF00149"/>
    </source>
</evidence>
<dbReference type="PANTHER" id="PTHR31302">
    <property type="entry name" value="TRANSMEMBRANE PROTEIN WITH METALLOPHOSPHOESTERASE DOMAIN-RELATED"/>
    <property type="match status" value="1"/>
</dbReference>
<feature type="chain" id="PRO_5036675664" evidence="3">
    <location>
        <begin position="33"/>
        <end position="305"/>
    </location>
</feature>
<organism evidence="5 6">
    <name type="scientific">Deinococcus ruber</name>
    <dbReference type="NCBI Taxonomy" id="1848197"/>
    <lineage>
        <taxon>Bacteria</taxon>
        <taxon>Thermotogati</taxon>
        <taxon>Deinococcota</taxon>
        <taxon>Deinococci</taxon>
        <taxon>Deinococcales</taxon>
        <taxon>Deinococcaceae</taxon>
        <taxon>Deinococcus</taxon>
    </lineage>
</organism>
<dbReference type="InterPro" id="IPR006311">
    <property type="entry name" value="TAT_signal"/>
</dbReference>
<dbReference type="PANTHER" id="PTHR31302:SF31">
    <property type="entry name" value="PHOSPHODIESTERASE YAEI"/>
    <property type="match status" value="1"/>
</dbReference>
<dbReference type="GO" id="GO:0008758">
    <property type="term" value="F:UDP-2,3-diacylglucosamine hydrolase activity"/>
    <property type="evidence" value="ECO:0007669"/>
    <property type="project" value="TreeGrafter"/>
</dbReference>
<comment type="caution">
    <text evidence="5">The sequence shown here is derived from an EMBL/GenBank/DDBJ whole genome shotgun (WGS) entry which is preliminary data.</text>
</comment>
<name>A0A918CKP9_9DEIO</name>
<dbReference type="CDD" id="cd07385">
    <property type="entry name" value="MPP_YkuE_C"/>
    <property type="match status" value="1"/>
</dbReference>
<dbReference type="Proteomes" id="UP000603865">
    <property type="component" value="Unassembled WGS sequence"/>
</dbReference>
<dbReference type="Gene3D" id="3.60.21.10">
    <property type="match status" value="1"/>
</dbReference>
<dbReference type="SUPFAM" id="SSF56300">
    <property type="entry name" value="Metallo-dependent phosphatases"/>
    <property type="match status" value="1"/>
</dbReference>
<accession>A0A918CKP9</accession>
<gene>
    <name evidence="5" type="ORF">GCM10008957_44980</name>
</gene>
<sequence>MSEPSPRFTRRTVLTLGAGMGLLGTVSGTAQAYAAATLNRQRTELAGLNTPLRVAVLADLHYGPYIRAAQVRGWVDLTRSLRPDLILLPGDFTDERLGQGMPDALLHELSRLSAPLGVYGVWGNHDYGSFGLYHRRFHGEPREDWETVRETFQAALATAGVTVLTNAGRQLRPDVYLGGVDDLWWGLPDAGPALAGAAPASAQLLMSHNPDYLMDLPRTASWRSGGLVVSGHTHGGQIRLPVLGALKVPSQYGQRFAKGWVQGDPAGKRPGARGFVSRGLGVSGVPFRNLCPPEVVLLELEPERV</sequence>
<dbReference type="GO" id="GO:0009245">
    <property type="term" value="P:lipid A biosynthetic process"/>
    <property type="evidence" value="ECO:0007669"/>
    <property type="project" value="TreeGrafter"/>
</dbReference>
<dbReference type="InterPro" id="IPR051158">
    <property type="entry name" value="Metallophosphoesterase_sf"/>
</dbReference>
<keyword evidence="1" id="KW-0479">Metal-binding</keyword>
<dbReference type="EMBL" id="BMQL01000045">
    <property type="protein sequence ID" value="GGR28873.1"/>
    <property type="molecule type" value="Genomic_DNA"/>
</dbReference>
<dbReference type="GO" id="GO:0016020">
    <property type="term" value="C:membrane"/>
    <property type="evidence" value="ECO:0007669"/>
    <property type="project" value="GOC"/>
</dbReference>
<reference evidence="5" key="2">
    <citation type="submission" date="2020-09" db="EMBL/GenBank/DDBJ databases">
        <authorList>
            <person name="Sun Q."/>
            <person name="Ohkuma M."/>
        </authorList>
    </citation>
    <scope>NUCLEOTIDE SEQUENCE</scope>
    <source>
        <strain evidence="5">JCM 31311</strain>
    </source>
</reference>
<evidence type="ECO:0000256" key="2">
    <source>
        <dbReference type="ARBA" id="ARBA00022801"/>
    </source>
</evidence>
<feature type="signal peptide" evidence="3">
    <location>
        <begin position="1"/>
        <end position="32"/>
    </location>
</feature>
<evidence type="ECO:0000313" key="5">
    <source>
        <dbReference type="EMBL" id="GGR28873.1"/>
    </source>
</evidence>
<evidence type="ECO:0000256" key="3">
    <source>
        <dbReference type="SAM" id="SignalP"/>
    </source>
</evidence>
<dbReference type="PROSITE" id="PS51318">
    <property type="entry name" value="TAT"/>
    <property type="match status" value="1"/>
</dbReference>
<evidence type="ECO:0000256" key="1">
    <source>
        <dbReference type="ARBA" id="ARBA00022723"/>
    </source>
</evidence>
<dbReference type="InterPro" id="IPR029052">
    <property type="entry name" value="Metallo-depent_PP-like"/>
</dbReference>
<reference evidence="5" key="1">
    <citation type="journal article" date="2014" name="Int. J. Syst. Evol. Microbiol.">
        <title>Complete genome sequence of Corynebacterium casei LMG S-19264T (=DSM 44701T), isolated from a smear-ripened cheese.</title>
        <authorList>
            <consortium name="US DOE Joint Genome Institute (JGI-PGF)"/>
            <person name="Walter F."/>
            <person name="Albersmeier A."/>
            <person name="Kalinowski J."/>
            <person name="Ruckert C."/>
        </authorList>
    </citation>
    <scope>NUCLEOTIDE SEQUENCE</scope>
    <source>
        <strain evidence="5">JCM 31311</strain>
    </source>
</reference>
<keyword evidence="6" id="KW-1185">Reference proteome</keyword>
<protein>
    <submittedName>
        <fullName evidence="5">Metallophosphoesterase</fullName>
    </submittedName>
</protein>
<feature type="domain" description="Calcineurin-like phosphoesterase" evidence="4">
    <location>
        <begin position="52"/>
        <end position="235"/>
    </location>
</feature>
<dbReference type="Pfam" id="PF00149">
    <property type="entry name" value="Metallophos"/>
    <property type="match status" value="1"/>
</dbReference>
<dbReference type="RefSeq" id="WP_189092763.1">
    <property type="nucleotide sequence ID" value="NZ_BMQL01000045.1"/>
</dbReference>
<proteinExistence type="predicted"/>
<keyword evidence="2" id="KW-0378">Hydrolase</keyword>
<evidence type="ECO:0000313" key="6">
    <source>
        <dbReference type="Proteomes" id="UP000603865"/>
    </source>
</evidence>
<dbReference type="InterPro" id="IPR004843">
    <property type="entry name" value="Calcineurin-like_PHP"/>
</dbReference>
<dbReference type="AlphaFoldDB" id="A0A918CKP9"/>